<dbReference type="AlphaFoldDB" id="A0AAV1MCF6"/>
<dbReference type="PRINTS" id="PR00947">
    <property type="entry name" value="CUTICLE"/>
</dbReference>
<evidence type="ECO:0000256" key="3">
    <source>
        <dbReference type="PROSITE-ProRule" id="PRU00497"/>
    </source>
</evidence>
<dbReference type="InterPro" id="IPR000618">
    <property type="entry name" value="Insect_cuticle"/>
</dbReference>
<dbReference type="PANTHER" id="PTHR10380:SF173">
    <property type="entry name" value="CUTICULAR PROTEIN 47EF, ISOFORM C-RELATED"/>
    <property type="match status" value="1"/>
</dbReference>
<dbReference type="PROSITE" id="PS51155">
    <property type="entry name" value="CHIT_BIND_RR_2"/>
    <property type="match status" value="1"/>
</dbReference>
<dbReference type="Proteomes" id="UP001314205">
    <property type="component" value="Unassembled WGS sequence"/>
</dbReference>
<evidence type="ECO:0000313" key="6">
    <source>
        <dbReference type="Proteomes" id="UP001314205"/>
    </source>
</evidence>
<accession>A0AAV1MCF6</accession>
<name>A0AAV1MCF6_9NEOP</name>
<dbReference type="Pfam" id="PF00379">
    <property type="entry name" value="Chitin_bind_4"/>
    <property type="match status" value="1"/>
</dbReference>
<keyword evidence="1 3" id="KW-0193">Cuticle</keyword>
<organism evidence="5 6">
    <name type="scientific">Parnassius mnemosyne</name>
    <name type="common">clouded apollo</name>
    <dbReference type="NCBI Taxonomy" id="213953"/>
    <lineage>
        <taxon>Eukaryota</taxon>
        <taxon>Metazoa</taxon>
        <taxon>Ecdysozoa</taxon>
        <taxon>Arthropoda</taxon>
        <taxon>Hexapoda</taxon>
        <taxon>Insecta</taxon>
        <taxon>Pterygota</taxon>
        <taxon>Neoptera</taxon>
        <taxon>Endopterygota</taxon>
        <taxon>Lepidoptera</taxon>
        <taxon>Glossata</taxon>
        <taxon>Ditrysia</taxon>
        <taxon>Papilionoidea</taxon>
        <taxon>Papilionidae</taxon>
        <taxon>Parnassiinae</taxon>
        <taxon>Parnassini</taxon>
        <taxon>Parnassius</taxon>
        <taxon>Driopa</taxon>
    </lineage>
</organism>
<reference evidence="5 6" key="1">
    <citation type="submission" date="2023-11" db="EMBL/GenBank/DDBJ databases">
        <authorList>
            <person name="Hedman E."/>
            <person name="Englund M."/>
            <person name="Stromberg M."/>
            <person name="Nyberg Akerstrom W."/>
            <person name="Nylinder S."/>
            <person name="Jareborg N."/>
            <person name="Kallberg Y."/>
            <person name="Kronander E."/>
        </authorList>
    </citation>
    <scope>NUCLEOTIDE SEQUENCE [LARGE SCALE GENOMIC DNA]</scope>
</reference>
<keyword evidence="2 4" id="KW-0732">Signal</keyword>
<dbReference type="GO" id="GO:0062129">
    <property type="term" value="C:chitin-based extracellular matrix"/>
    <property type="evidence" value="ECO:0007669"/>
    <property type="project" value="TreeGrafter"/>
</dbReference>
<dbReference type="GO" id="GO:0008010">
    <property type="term" value="F:structural constituent of chitin-based larval cuticle"/>
    <property type="evidence" value="ECO:0007669"/>
    <property type="project" value="TreeGrafter"/>
</dbReference>
<keyword evidence="6" id="KW-1185">Reference proteome</keyword>
<feature type="signal peptide" evidence="4">
    <location>
        <begin position="1"/>
        <end position="16"/>
    </location>
</feature>
<evidence type="ECO:0000313" key="5">
    <source>
        <dbReference type="EMBL" id="CAK1604172.1"/>
    </source>
</evidence>
<dbReference type="InterPro" id="IPR050468">
    <property type="entry name" value="Cuticle_Struct_Prot"/>
</dbReference>
<comment type="caution">
    <text evidence="5">The sequence shown here is derived from an EMBL/GenBank/DDBJ whole genome shotgun (WGS) entry which is preliminary data.</text>
</comment>
<sequence length="155" mass="17386">MFRVVAIFILFIYVNGASIPPESQAETVAYQNTNDGTGNYFFSYLTSNGITRQESGHLVNAGQPDEHVDVEGFYSYTDSDGVLQNIYYTADANGYAIRTKPSYVNSDNFFSTSKCRRIIAWKMIDATHQKGSKMPRNTKVLVIVKTSEPLKKFAI</sequence>
<dbReference type="EMBL" id="CAVLGL010000159">
    <property type="protein sequence ID" value="CAK1604172.1"/>
    <property type="molecule type" value="Genomic_DNA"/>
</dbReference>
<protein>
    <submittedName>
        <fullName evidence="5">Uncharacterized protein</fullName>
    </submittedName>
</protein>
<dbReference type="PANTHER" id="PTHR10380">
    <property type="entry name" value="CUTICLE PROTEIN"/>
    <property type="match status" value="1"/>
</dbReference>
<evidence type="ECO:0000256" key="1">
    <source>
        <dbReference type="ARBA" id="ARBA00022460"/>
    </source>
</evidence>
<evidence type="ECO:0000256" key="4">
    <source>
        <dbReference type="SAM" id="SignalP"/>
    </source>
</evidence>
<feature type="chain" id="PRO_5043942761" evidence="4">
    <location>
        <begin position="17"/>
        <end position="155"/>
    </location>
</feature>
<gene>
    <name evidence="5" type="ORF">PARMNEM_LOCUS22437</name>
</gene>
<evidence type="ECO:0000256" key="2">
    <source>
        <dbReference type="ARBA" id="ARBA00022729"/>
    </source>
</evidence>
<proteinExistence type="predicted"/>